<name>A0A397G705_9GLOM</name>
<comment type="caution">
    <text evidence="1">The sequence shown here is derived from an EMBL/GenBank/DDBJ whole genome shotgun (WGS) entry which is preliminary data.</text>
</comment>
<evidence type="ECO:0000313" key="1">
    <source>
        <dbReference type="EMBL" id="RHZ45624.1"/>
    </source>
</evidence>
<sequence length="96" mass="10962">MCFKGHMALLHDFQEAIRETNKANNEDGKIEKGCKKLHGERSKVLLIRTSTKNKLFLPQAYTVTIPNAQTNHNNFDTKNILLLRIVPIPLVSPKHE</sequence>
<evidence type="ECO:0000313" key="2">
    <source>
        <dbReference type="Proteomes" id="UP000266861"/>
    </source>
</evidence>
<dbReference type="AlphaFoldDB" id="A0A397G705"/>
<organism evidence="1 2">
    <name type="scientific">Diversispora epigaea</name>
    <dbReference type="NCBI Taxonomy" id="1348612"/>
    <lineage>
        <taxon>Eukaryota</taxon>
        <taxon>Fungi</taxon>
        <taxon>Fungi incertae sedis</taxon>
        <taxon>Mucoromycota</taxon>
        <taxon>Glomeromycotina</taxon>
        <taxon>Glomeromycetes</taxon>
        <taxon>Diversisporales</taxon>
        <taxon>Diversisporaceae</taxon>
        <taxon>Diversispora</taxon>
    </lineage>
</organism>
<dbReference type="EMBL" id="PQFF01000543">
    <property type="protein sequence ID" value="RHZ45624.1"/>
    <property type="molecule type" value="Genomic_DNA"/>
</dbReference>
<gene>
    <name evidence="1" type="ORF">Glove_668g37</name>
</gene>
<proteinExistence type="predicted"/>
<keyword evidence="2" id="KW-1185">Reference proteome</keyword>
<reference evidence="1 2" key="1">
    <citation type="submission" date="2018-08" db="EMBL/GenBank/DDBJ databases">
        <title>Genome and evolution of the arbuscular mycorrhizal fungus Diversispora epigaea (formerly Glomus versiforme) and its bacterial endosymbionts.</title>
        <authorList>
            <person name="Sun X."/>
            <person name="Fei Z."/>
            <person name="Harrison M."/>
        </authorList>
    </citation>
    <scope>NUCLEOTIDE SEQUENCE [LARGE SCALE GENOMIC DNA]</scope>
    <source>
        <strain evidence="1 2">IT104</strain>
    </source>
</reference>
<dbReference type="Proteomes" id="UP000266861">
    <property type="component" value="Unassembled WGS sequence"/>
</dbReference>
<protein>
    <submittedName>
        <fullName evidence="1">Uncharacterized protein</fullName>
    </submittedName>
</protein>
<accession>A0A397G705</accession>